<evidence type="ECO:0000313" key="2">
    <source>
        <dbReference type="EMBL" id="KAK2597728.1"/>
    </source>
</evidence>
<dbReference type="PROSITE" id="PS50020">
    <property type="entry name" value="WW_DOMAIN_2"/>
    <property type="match status" value="1"/>
</dbReference>
<gene>
    <name evidence="2" type="ORF">N8I77_012493</name>
</gene>
<organism evidence="2 3">
    <name type="scientific">Phomopsis amygdali</name>
    <name type="common">Fusicoccum amygdali</name>
    <dbReference type="NCBI Taxonomy" id="1214568"/>
    <lineage>
        <taxon>Eukaryota</taxon>
        <taxon>Fungi</taxon>
        <taxon>Dikarya</taxon>
        <taxon>Ascomycota</taxon>
        <taxon>Pezizomycotina</taxon>
        <taxon>Sordariomycetes</taxon>
        <taxon>Sordariomycetidae</taxon>
        <taxon>Diaporthales</taxon>
        <taxon>Diaporthaceae</taxon>
        <taxon>Diaporthe</taxon>
    </lineage>
</organism>
<name>A0AAD9S2X1_PHOAM</name>
<dbReference type="SUPFAM" id="SSF51045">
    <property type="entry name" value="WW domain"/>
    <property type="match status" value="1"/>
</dbReference>
<keyword evidence="3" id="KW-1185">Reference proteome</keyword>
<dbReference type="Proteomes" id="UP001265746">
    <property type="component" value="Unassembled WGS sequence"/>
</dbReference>
<dbReference type="EMBL" id="JAUJFL010000009">
    <property type="protein sequence ID" value="KAK2597728.1"/>
    <property type="molecule type" value="Genomic_DNA"/>
</dbReference>
<comment type="caution">
    <text evidence="2">The sequence shown here is derived from an EMBL/GenBank/DDBJ whole genome shotgun (WGS) entry which is preliminary data.</text>
</comment>
<dbReference type="InterPro" id="IPR001202">
    <property type="entry name" value="WW_dom"/>
</dbReference>
<feature type="domain" description="WW" evidence="1">
    <location>
        <begin position="56"/>
        <end position="89"/>
    </location>
</feature>
<dbReference type="InterPro" id="IPR036020">
    <property type="entry name" value="WW_dom_sf"/>
</dbReference>
<dbReference type="InterPro" id="IPR010730">
    <property type="entry name" value="HET"/>
</dbReference>
<proteinExistence type="predicted"/>
<accession>A0AAD9S2X1</accession>
<dbReference type="PANTHER" id="PTHR24148">
    <property type="entry name" value="ANKYRIN REPEAT DOMAIN-CONTAINING PROTEIN 39 HOMOLOG-RELATED"/>
    <property type="match status" value="1"/>
</dbReference>
<dbReference type="Pfam" id="PF06985">
    <property type="entry name" value="HET"/>
    <property type="match status" value="1"/>
</dbReference>
<evidence type="ECO:0000313" key="3">
    <source>
        <dbReference type="Proteomes" id="UP001265746"/>
    </source>
</evidence>
<dbReference type="PANTHER" id="PTHR24148:SF64">
    <property type="entry name" value="HETEROKARYON INCOMPATIBILITY DOMAIN-CONTAINING PROTEIN"/>
    <property type="match status" value="1"/>
</dbReference>
<protein>
    <recommendedName>
        <fullName evidence="1">WW domain-containing protein</fullName>
    </recommendedName>
</protein>
<dbReference type="InterPro" id="IPR052895">
    <property type="entry name" value="HetReg/Transcr_Mod"/>
</dbReference>
<evidence type="ECO:0000259" key="1">
    <source>
        <dbReference type="PROSITE" id="PS50020"/>
    </source>
</evidence>
<reference evidence="2" key="1">
    <citation type="submission" date="2023-06" db="EMBL/GenBank/DDBJ databases">
        <authorList>
            <person name="Noh H."/>
        </authorList>
    </citation>
    <scope>NUCLEOTIDE SEQUENCE</scope>
    <source>
        <strain evidence="2">DUCC20226</strain>
    </source>
</reference>
<sequence>MGQYKYQRLETGQIRLLTLLPDGFDGKIRAILSNENQKTGEPDIGHLPGRLEELTNSVPLGWNVWETLDGEFLFENDETEETTWTHPRGDSATSSYLRLDSRGASRSACEPQYEALSYTWGNDIAVFEIEASTGAGPNTCFAGSVGTILIRENLRQALMHLRRADQPRTLWIDALCINQDDVDERNEQVRHMDAIYRMASRVMVWLGPESINSDVAMRTLQHLGEQLEWTVDDYRLRHPDAIHPDWWRARTELPYDDAVWHSLHDLVVRPWFDHLWIWQEVRLSNRYSVVKCGPYEVSLSTFRRALRRLYAAIQDMPMRLRNRIRYVDNLVNHWHRSGLSFPNWLAITSNAQCGNPRDKIYGLLGGAPSLHKRSCAFLCITHR</sequence>
<dbReference type="AlphaFoldDB" id="A0AAD9S2X1"/>